<feature type="domain" description="PIN" evidence="1">
    <location>
        <begin position="1"/>
        <end position="115"/>
    </location>
</feature>
<dbReference type="InterPro" id="IPR029060">
    <property type="entry name" value="PIN-like_dom_sf"/>
</dbReference>
<evidence type="ECO:0000313" key="3">
    <source>
        <dbReference type="Proteomes" id="UP000615989"/>
    </source>
</evidence>
<sequence>MRVVLDTNILIAALITKDTPPDRAYQSWRAGEFTLLSCDQQLEEIRRVTRREGVRFRIRPMEAGRMVNDLRKLAMMLEKLPVVEVSPDPYDNYLVAMAMAGDADYLVTGDKRDLLALECHGRTRIVPVRTFIGLRES</sequence>
<evidence type="ECO:0000259" key="1">
    <source>
        <dbReference type="SMART" id="SM00670"/>
    </source>
</evidence>
<name>A0ABX1PR43_9RHOO</name>
<reference evidence="2" key="1">
    <citation type="submission" date="2019-12" db="EMBL/GenBank/DDBJ databases">
        <title>Comparative genomics gives insights into the taxonomy of the Azoarcus-Aromatoleum group and reveals separate origins of nif in the plant-associated Azoarcus and non-plant-associated Aromatoleum sub-groups.</title>
        <authorList>
            <person name="Lafos M."/>
            <person name="Maluk M."/>
            <person name="Batista M."/>
            <person name="Junghare M."/>
            <person name="Carmona M."/>
            <person name="Faoro H."/>
            <person name="Cruz L.M."/>
            <person name="Battistoni F."/>
            <person name="De Souza E."/>
            <person name="Pedrosa F."/>
            <person name="Chen W.-M."/>
            <person name="Poole P.S."/>
            <person name="Dixon R.A."/>
            <person name="James E.K."/>
        </authorList>
    </citation>
    <scope>NUCLEOTIDE SEQUENCE</scope>
    <source>
        <strain evidence="2">LuFRes1</strain>
    </source>
</reference>
<dbReference type="PANTHER" id="PTHR34610:SF4">
    <property type="entry name" value="SLL8027 PROTEIN"/>
    <property type="match status" value="1"/>
</dbReference>
<protein>
    <submittedName>
        <fullName evidence="2">Toxin-antitoxin system toxin component, PIN family</fullName>
    </submittedName>
</protein>
<dbReference type="Pfam" id="PF13470">
    <property type="entry name" value="PIN_3"/>
    <property type="match status" value="1"/>
</dbReference>
<accession>A0ABX1PR43</accession>
<comment type="caution">
    <text evidence="2">The sequence shown here is derived from an EMBL/GenBank/DDBJ whole genome shotgun (WGS) entry which is preliminary data.</text>
</comment>
<dbReference type="SMART" id="SM00670">
    <property type="entry name" value="PINc"/>
    <property type="match status" value="1"/>
</dbReference>
<dbReference type="RefSeq" id="WP_169120732.1">
    <property type="nucleotide sequence ID" value="NZ_WTVG02000001.1"/>
</dbReference>
<dbReference type="SUPFAM" id="SSF88723">
    <property type="entry name" value="PIN domain-like"/>
    <property type="match status" value="1"/>
</dbReference>
<dbReference type="InterPro" id="IPR002850">
    <property type="entry name" value="PIN_toxin-like"/>
</dbReference>
<keyword evidence="3" id="KW-1185">Reference proteome</keyword>
<evidence type="ECO:0000313" key="2">
    <source>
        <dbReference type="EMBL" id="NMG27089.1"/>
    </source>
</evidence>
<dbReference type="PANTHER" id="PTHR34610">
    <property type="entry name" value="SSL7007 PROTEIN"/>
    <property type="match status" value="1"/>
</dbReference>
<gene>
    <name evidence="2" type="ORF">GO606_20820</name>
</gene>
<dbReference type="InterPro" id="IPR002716">
    <property type="entry name" value="PIN_dom"/>
</dbReference>
<dbReference type="EMBL" id="WTVG01000134">
    <property type="protein sequence ID" value="NMG27089.1"/>
    <property type="molecule type" value="Genomic_DNA"/>
</dbReference>
<organism evidence="2 3">
    <name type="scientific">Aromatoleum anaerobium</name>
    <dbReference type="NCBI Taxonomy" id="182180"/>
    <lineage>
        <taxon>Bacteria</taxon>
        <taxon>Pseudomonadati</taxon>
        <taxon>Pseudomonadota</taxon>
        <taxon>Betaproteobacteria</taxon>
        <taxon>Rhodocyclales</taxon>
        <taxon>Rhodocyclaceae</taxon>
        <taxon>Aromatoleum</taxon>
    </lineage>
</organism>
<proteinExistence type="predicted"/>
<dbReference type="NCBIfam" id="TIGR00305">
    <property type="entry name" value="putative toxin-antitoxin system toxin component, PIN family"/>
    <property type="match status" value="1"/>
</dbReference>
<dbReference type="Proteomes" id="UP000615989">
    <property type="component" value="Unassembled WGS sequence"/>
</dbReference>